<evidence type="ECO:0000313" key="3">
    <source>
        <dbReference type="Proteomes" id="UP000536711"/>
    </source>
</evidence>
<feature type="region of interest" description="Disordered" evidence="1">
    <location>
        <begin position="1"/>
        <end position="23"/>
    </location>
</feature>
<feature type="compositionally biased region" description="Basic and acidic residues" evidence="1">
    <location>
        <begin position="335"/>
        <end position="345"/>
    </location>
</feature>
<evidence type="ECO:0000313" key="2">
    <source>
        <dbReference type="EMBL" id="KAF4440194.1"/>
    </source>
</evidence>
<comment type="caution">
    <text evidence="2">The sequence shown here is derived from an EMBL/GenBank/DDBJ whole genome shotgun (WGS) entry which is preliminary data.</text>
</comment>
<dbReference type="OrthoDB" id="4989271at2759"/>
<evidence type="ECO:0000256" key="1">
    <source>
        <dbReference type="SAM" id="MobiDB-lite"/>
    </source>
</evidence>
<protein>
    <submittedName>
        <fullName evidence="2">Uncharacterized protein</fullName>
    </submittedName>
</protein>
<proteinExistence type="predicted"/>
<name>A0A8H4JZ22_9HYPO</name>
<dbReference type="EMBL" id="JAADJF010000080">
    <property type="protein sequence ID" value="KAF4440194.1"/>
    <property type="molecule type" value="Genomic_DNA"/>
</dbReference>
<reference evidence="2 3" key="1">
    <citation type="submission" date="2020-01" db="EMBL/GenBank/DDBJ databases">
        <title>Identification and distribution of gene clusters putatively required for synthesis of sphingolipid metabolism inhibitors in phylogenetically diverse species of the filamentous fungus Fusarium.</title>
        <authorList>
            <person name="Kim H.-S."/>
            <person name="Busman M."/>
            <person name="Brown D.W."/>
            <person name="Divon H."/>
            <person name="Uhlig S."/>
            <person name="Proctor R.H."/>
        </authorList>
    </citation>
    <scope>NUCLEOTIDE SEQUENCE [LARGE SCALE GENOMIC DNA]</scope>
    <source>
        <strain evidence="2 3">NRRL 13308</strain>
    </source>
</reference>
<gene>
    <name evidence="2" type="ORF">FACUT_3717</name>
</gene>
<dbReference type="Proteomes" id="UP000536711">
    <property type="component" value="Unassembled WGS sequence"/>
</dbReference>
<keyword evidence="3" id="KW-1185">Reference proteome</keyword>
<feature type="region of interest" description="Disordered" evidence="1">
    <location>
        <begin position="325"/>
        <end position="346"/>
    </location>
</feature>
<accession>A0A8H4JZ22</accession>
<dbReference type="AlphaFoldDB" id="A0A8H4JZ22"/>
<sequence length="394" mass="44312">MDIQQYPYQEPPQEESPDGANGMSLFPQMPLRDLDSELQNIQEFFSLGCNAPAQDRDNLKELEADFRESAKTGDLQALQELINPYLQPPEIRILHNIDFIQNELSNAPKEISDYYQQLIQCTQPGPHDLHASLEAQEPTDRIFEYTESHKSRYDSARNFIRRLRLRCEMDRLVEVKGRCQQPGVILQNGLQYLQSIGTNGQLVDLISALPALIVAYSLIHQVPGPVKELEERFNKDLGRWKVISVQNQPDPFSLFEGAAGAAFAVKSFPNDADLYAPGNEVIANMCPLNLNRTAQLQSVAFDFFLQASSVIQEMYAQGLDVDAPQSTMENSVGASEDHQAPDQHDSGINMGTPVEDSMYSQMLDEDDDYSWAMYMQPGAHLEPKSQGSYGFVEL</sequence>
<organism evidence="2 3">
    <name type="scientific">Fusarium acutatum</name>
    <dbReference type="NCBI Taxonomy" id="78861"/>
    <lineage>
        <taxon>Eukaryota</taxon>
        <taxon>Fungi</taxon>
        <taxon>Dikarya</taxon>
        <taxon>Ascomycota</taxon>
        <taxon>Pezizomycotina</taxon>
        <taxon>Sordariomycetes</taxon>
        <taxon>Hypocreomycetidae</taxon>
        <taxon>Hypocreales</taxon>
        <taxon>Nectriaceae</taxon>
        <taxon>Fusarium</taxon>
        <taxon>Fusarium fujikuroi species complex</taxon>
    </lineage>
</organism>